<dbReference type="InterPro" id="IPR012337">
    <property type="entry name" value="RNaseH-like_sf"/>
</dbReference>
<gene>
    <name evidence="3" type="primary">GIP</name>
    <name evidence="3" type="ORF">SPIL2461_LOCUS8174</name>
</gene>
<keyword evidence="4" id="KW-1185">Reference proteome</keyword>
<protein>
    <submittedName>
        <fullName evidence="3">GIP protein</fullName>
    </submittedName>
</protein>
<feature type="region of interest" description="Disordered" evidence="1">
    <location>
        <begin position="119"/>
        <end position="159"/>
    </location>
</feature>
<dbReference type="OrthoDB" id="418350at2759"/>
<dbReference type="InterPro" id="IPR001584">
    <property type="entry name" value="Integrase_cat-core"/>
</dbReference>
<dbReference type="EMBL" id="CAJNIZ010013207">
    <property type="protein sequence ID" value="CAE7345077.1"/>
    <property type="molecule type" value="Genomic_DNA"/>
</dbReference>
<reference evidence="3" key="1">
    <citation type="submission" date="2021-02" db="EMBL/GenBank/DDBJ databases">
        <authorList>
            <person name="Dougan E. K."/>
            <person name="Rhodes N."/>
            <person name="Thang M."/>
            <person name="Chan C."/>
        </authorList>
    </citation>
    <scope>NUCLEOTIDE SEQUENCE</scope>
</reference>
<organism evidence="3 4">
    <name type="scientific">Symbiodinium pilosum</name>
    <name type="common">Dinoflagellate</name>
    <dbReference type="NCBI Taxonomy" id="2952"/>
    <lineage>
        <taxon>Eukaryota</taxon>
        <taxon>Sar</taxon>
        <taxon>Alveolata</taxon>
        <taxon>Dinophyceae</taxon>
        <taxon>Suessiales</taxon>
        <taxon>Symbiodiniaceae</taxon>
        <taxon>Symbiodinium</taxon>
    </lineage>
</organism>
<evidence type="ECO:0000256" key="1">
    <source>
        <dbReference type="SAM" id="MobiDB-lite"/>
    </source>
</evidence>
<dbReference type="SUPFAM" id="SSF53098">
    <property type="entry name" value="Ribonuclease H-like"/>
    <property type="match status" value="1"/>
</dbReference>
<dbReference type="GO" id="GO:0015074">
    <property type="term" value="P:DNA integration"/>
    <property type="evidence" value="ECO:0007669"/>
    <property type="project" value="InterPro"/>
</dbReference>
<sequence>EECVSAIHIRTDLAPEELRKHGDDALAEAAVASASFKEGCGAVDAHTSKSGSSVAAAVCKGFLKTLKRKDPGRIRRMLRQVAARIRHSKQRELIQDLRWNEKNVAKALARWSAVFAVGSTSADPSPDAPMTDPLEDSEDEELVEDAPSGDGRNAVSGNSLRSSLAHDGISFEIPPGRKLAKEIQEGLKKAHCNLGHPGKKDFQRFLKLGGAKQEVVEAVEWMRCLSCAHSTKPKTHRATNIPPCSITFGDEVHLDCICVHDGAMESHWYLSIIDRATSYHILELLRDHSPLELNKAFDRAWSKWAGPPIQVSVDFEGGFRGKEFWTQVSEAGTSLVSIAGTAHWQAGKVERWQSDTAGNPVVVSASRFSHCGTSFDNAVLAYGNELRLWKRFPFGTWERVADKACGVTYCGKEIRLREENGKRSITLSQDGFIAGRLEEMEIAKERKGMPQLHATEEERAEYRSIVGSLQWIATQSRPDLSFETNQLQKRIADLRVGDLVRANKAVREAKQHRMQLVFEDLGKDAQLVVYSDAGLYSSVGVEISERDADDILQGPTDKKLVYSQKGGVVGFVRWGCTEVKGEPGRINILDWRSSTNKRVIESSFAAENHAALMALGMGHFSQVMTSELKFGSEVISSVEDDGWNDLVSMVLVTDCKSIYDTVHKDGQHISDKSSVIQAVLLRQILTTRDTPGKTRLLWVPTRHQIADGLTKGGRAKELREQFRCGVVFREEAW</sequence>
<dbReference type="PROSITE" id="PS50994">
    <property type="entry name" value="INTEGRASE"/>
    <property type="match status" value="1"/>
</dbReference>
<feature type="domain" description="Integrase catalytic" evidence="2">
    <location>
        <begin position="238"/>
        <end position="351"/>
    </location>
</feature>
<feature type="compositionally biased region" description="Acidic residues" evidence="1">
    <location>
        <begin position="133"/>
        <end position="144"/>
    </location>
</feature>
<name>A0A812PSJ9_SYMPI</name>
<evidence type="ECO:0000313" key="3">
    <source>
        <dbReference type="EMBL" id="CAE7345077.1"/>
    </source>
</evidence>
<dbReference type="InterPro" id="IPR036397">
    <property type="entry name" value="RNaseH_sf"/>
</dbReference>
<dbReference type="Proteomes" id="UP000649617">
    <property type="component" value="Unassembled WGS sequence"/>
</dbReference>
<dbReference type="Gene3D" id="3.30.420.10">
    <property type="entry name" value="Ribonuclease H-like superfamily/Ribonuclease H"/>
    <property type="match status" value="1"/>
</dbReference>
<dbReference type="GO" id="GO:0003676">
    <property type="term" value="F:nucleic acid binding"/>
    <property type="evidence" value="ECO:0007669"/>
    <property type="project" value="InterPro"/>
</dbReference>
<feature type="non-terminal residue" evidence="3">
    <location>
        <position position="733"/>
    </location>
</feature>
<accession>A0A812PSJ9</accession>
<proteinExistence type="predicted"/>
<dbReference type="AlphaFoldDB" id="A0A812PSJ9"/>
<evidence type="ECO:0000313" key="4">
    <source>
        <dbReference type="Proteomes" id="UP000649617"/>
    </source>
</evidence>
<evidence type="ECO:0000259" key="2">
    <source>
        <dbReference type="PROSITE" id="PS50994"/>
    </source>
</evidence>
<comment type="caution">
    <text evidence="3">The sequence shown here is derived from an EMBL/GenBank/DDBJ whole genome shotgun (WGS) entry which is preliminary data.</text>
</comment>